<dbReference type="STRING" id="35608.A0A2U1PH12"/>
<name>A0A2U1PH12_ARTAN</name>
<reference evidence="1 2" key="1">
    <citation type="journal article" date="2018" name="Mol. Plant">
        <title>The genome of Artemisia annua provides insight into the evolution of Asteraceae family and artemisinin biosynthesis.</title>
        <authorList>
            <person name="Shen Q."/>
            <person name="Zhang L."/>
            <person name="Liao Z."/>
            <person name="Wang S."/>
            <person name="Yan T."/>
            <person name="Shi P."/>
            <person name="Liu M."/>
            <person name="Fu X."/>
            <person name="Pan Q."/>
            <person name="Wang Y."/>
            <person name="Lv Z."/>
            <person name="Lu X."/>
            <person name="Zhang F."/>
            <person name="Jiang W."/>
            <person name="Ma Y."/>
            <person name="Chen M."/>
            <person name="Hao X."/>
            <person name="Li L."/>
            <person name="Tang Y."/>
            <person name="Lv G."/>
            <person name="Zhou Y."/>
            <person name="Sun X."/>
            <person name="Brodelius P.E."/>
            <person name="Rose J.K.C."/>
            <person name="Tang K."/>
        </authorList>
    </citation>
    <scope>NUCLEOTIDE SEQUENCE [LARGE SCALE GENOMIC DNA]</scope>
    <source>
        <strain evidence="2">cv. Huhao1</strain>
        <tissue evidence="1">Leaf</tissue>
    </source>
</reference>
<proteinExistence type="predicted"/>
<accession>A0A2U1PH12</accession>
<evidence type="ECO:0000313" key="1">
    <source>
        <dbReference type="EMBL" id="PWA85046.1"/>
    </source>
</evidence>
<dbReference type="OrthoDB" id="418757at2759"/>
<dbReference type="AlphaFoldDB" id="A0A2U1PH12"/>
<evidence type="ECO:0000313" key="2">
    <source>
        <dbReference type="Proteomes" id="UP000245207"/>
    </source>
</evidence>
<gene>
    <name evidence="1" type="ORF">CTI12_AA154820</name>
</gene>
<comment type="caution">
    <text evidence="1">The sequence shown here is derived from an EMBL/GenBank/DDBJ whole genome shotgun (WGS) entry which is preliminary data.</text>
</comment>
<protein>
    <submittedName>
        <fullName evidence="1">Zinc finger, CCHC-type</fullName>
    </submittedName>
</protein>
<dbReference type="Proteomes" id="UP000245207">
    <property type="component" value="Unassembled WGS sequence"/>
</dbReference>
<dbReference type="EMBL" id="PKPP01001165">
    <property type="protein sequence ID" value="PWA85046.1"/>
    <property type="molecule type" value="Genomic_DNA"/>
</dbReference>
<dbReference type="CDD" id="cd09272">
    <property type="entry name" value="RNase_HI_RT_Ty1"/>
    <property type="match status" value="1"/>
</dbReference>
<keyword evidence="2" id="KW-1185">Reference proteome</keyword>
<sequence length="94" mass="10338">MARGPVWCAVGQNGLVAMARRFFAYLLVYGGLDAELDVKCNTDAGFQTNRDDTRSQSGYVFIMKGEVVAWRSSKQSTIALSSTQAEYINVYEAA</sequence>
<organism evidence="1 2">
    <name type="scientific">Artemisia annua</name>
    <name type="common">Sweet wormwood</name>
    <dbReference type="NCBI Taxonomy" id="35608"/>
    <lineage>
        <taxon>Eukaryota</taxon>
        <taxon>Viridiplantae</taxon>
        <taxon>Streptophyta</taxon>
        <taxon>Embryophyta</taxon>
        <taxon>Tracheophyta</taxon>
        <taxon>Spermatophyta</taxon>
        <taxon>Magnoliopsida</taxon>
        <taxon>eudicotyledons</taxon>
        <taxon>Gunneridae</taxon>
        <taxon>Pentapetalae</taxon>
        <taxon>asterids</taxon>
        <taxon>campanulids</taxon>
        <taxon>Asterales</taxon>
        <taxon>Asteraceae</taxon>
        <taxon>Asteroideae</taxon>
        <taxon>Anthemideae</taxon>
        <taxon>Artemisiinae</taxon>
        <taxon>Artemisia</taxon>
    </lineage>
</organism>